<dbReference type="RefSeq" id="XP_072835553.1">
    <property type="nucleotide sequence ID" value="XM_072979452.1"/>
</dbReference>
<sequence length="1142" mass="131452">MPQELGEEGGRACAAGIPRRKRVRLKLRKALHGNQPGWRLGTAAGLPRHQGVPALLAQEQTVMARPVISPVSINPTAPETFEVLNQRMRVVEEQTSSLLRDLRTLDVKGQRMELAPSRFLEKIGDHESISPICAKVAFGGVNDTLWRTCETLVNRMCRLESVVQSLKLNMFRLQTEKELNPQHAANLEQRLNTIQEEHIEELKVLQTEGRMLCQQLRESREEEEKACEQAERLRAALEIATATKREMSLTVDELRAAKQKTDHELQELTEQLSKETSRRESLEESQAVLLYRIQDMEVSVEKERKQVHLLQQDCNSLRQDIQISRESLKKEEERRAHLEQECAQLKNSLESQETTISRLAEKGKVAQASLSKAQEENIQLQAEITALREVAEKVQVLNEQLTRECAELNGALRSVTMEKAQLISQHRAALKAEQEKINEKLQEQDLILDAARASITAELQIVQNEKAELQKEIEALHAEHSDCKQKACNVEDNTAIQKELLESTVSRIQKELETALQEKMTLMKEKGKLEEEVELMQKALHEMMEEKKSLEAELAVSKLEVGSLKETLKGLEEENKKLTEQEAALERQQQVKQVLSEMTDKTELANNKGKLQARIQQLEEELSSLVDIQSENSQLQKQNSILETKYNQVNAELGSTRINMQRMEAQLRQAQSVLAHTEEELSATVKTQDEAVRENQKLKGQISATEEREKHKVGNLRRKLEASKEDNIKMTTMLENLLASHNKMQMALEKLQTELGHKDSEIASLKMERIQSQQSIEKFEAELEQCRNKLFLESQQGMKSGPLLKALEAVKAEKKKLTQSLEQALQTNSALQSKLVLVQDELESKEAEYQQLMACRDQLIEESKMETKVYGDRLETLKKQFQTEREVTKKAAQKESAELKKALEEACSKFGEMSRCNRELRAKVGGLEMALASQKEKVKRQKALITQHFNSKASSARNTERIKEIESELKQMEELKQQYQKKNYEQSLSIKEFMTELTDLQREMQQLAKNQQAMAAENRNLQSQLELEQKRRQQLEEECQALEVTVRHLRKCKETTEQKLKEASIESEQISANLEEAHRWFKSKFDNLQRELARNRQQKSSVEREEEEERPVRLPSQACLKRWETKNQLKFISRKYLNELNE</sequence>
<dbReference type="PANTHER" id="PTHR35352">
    <property type="entry name" value="COILED-COIL DOMAIN-CONTAINING PROTEIN 150"/>
    <property type="match status" value="1"/>
</dbReference>
<organism evidence="3 4">
    <name type="scientific">Pogona vitticeps</name>
    <name type="common">central bearded dragon</name>
    <dbReference type="NCBI Taxonomy" id="103695"/>
    <lineage>
        <taxon>Eukaryota</taxon>
        <taxon>Metazoa</taxon>
        <taxon>Chordata</taxon>
        <taxon>Craniata</taxon>
        <taxon>Vertebrata</taxon>
        <taxon>Euteleostomi</taxon>
        <taxon>Lepidosauria</taxon>
        <taxon>Squamata</taxon>
        <taxon>Bifurcata</taxon>
        <taxon>Unidentata</taxon>
        <taxon>Episquamata</taxon>
        <taxon>Toxicofera</taxon>
        <taxon>Iguania</taxon>
        <taxon>Acrodonta</taxon>
        <taxon>Agamidae</taxon>
        <taxon>Amphibolurinae</taxon>
        <taxon>Pogona</taxon>
    </lineage>
</organism>
<keyword evidence="3" id="KW-1185">Reference proteome</keyword>
<accession>A0ABM5EQX7</accession>
<evidence type="ECO:0000313" key="4">
    <source>
        <dbReference type="RefSeq" id="XP_072835553.1"/>
    </source>
</evidence>
<name>A0ABM5EQX7_9SAUR</name>
<gene>
    <name evidence="4" type="primary">CCDC150</name>
</gene>
<keyword evidence="1" id="KW-0175">Coiled coil</keyword>
<evidence type="ECO:0000256" key="2">
    <source>
        <dbReference type="SAM" id="MobiDB-lite"/>
    </source>
</evidence>
<dbReference type="GeneID" id="110079880"/>
<feature type="coiled-coil region" evidence="1">
    <location>
        <begin position="213"/>
        <end position="708"/>
    </location>
</feature>
<evidence type="ECO:0000256" key="1">
    <source>
        <dbReference type="SAM" id="Coils"/>
    </source>
</evidence>
<dbReference type="PANTHER" id="PTHR35352:SF1">
    <property type="entry name" value="COILED-COIL DOMAIN-CONTAINING PROTEIN 150"/>
    <property type="match status" value="1"/>
</dbReference>
<dbReference type="SUPFAM" id="SSF57997">
    <property type="entry name" value="Tropomyosin"/>
    <property type="match status" value="1"/>
</dbReference>
<dbReference type="Proteomes" id="UP001652642">
    <property type="component" value="Chromosome 1"/>
</dbReference>
<dbReference type="InterPro" id="IPR038807">
    <property type="entry name" value="CCDC150"/>
</dbReference>
<reference evidence="3" key="1">
    <citation type="submission" date="2025-05" db="UniProtKB">
        <authorList>
            <consortium name="RefSeq"/>
        </authorList>
    </citation>
    <scope>NUCLEOTIDE SEQUENCE [LARGE SCALE GENOMIC DNA]</scope>
</reference>
<proteinExistence type="predicted"/>
<protein>
    <submittedName>
        <fullName evidence="4">Coiled-coil domain-containing protein 150 isoform X1</fullName>
    </submittedName>
</protein>
<feature type="region of interest" description="Disordered" evidence="2">
    <location>
        <begin position="1093"/>
        <end position="1113"/>
    </location>
</feature>
<evidence type="ECO:0000313" key="3">
    <source>
        <dbReference type="Proteomes" id="UP001652642"/>
    </source>
</evidence>
<reference evidence="4" key="2">
    <citation type="submission" date="2025-08" db="UniProtKB">
        <authorList>
            <consortium name="RefSeq"/>
        </authorList>
    </citation>
    <scope>IDENTIFICATION</scope>
</reference>